<feature type="chain" id="PRO_5046854725" description="Lipoprotein" evidence="2">
    <location>
        <begin position="18"/>
        <end position="371"/>
    </location>
</feature>
<keyword evidence="2" id="KW-0732">Signal</keyword>
<feature type="compositionally biased region" description="Acidic residues" evidence="1">
    <location>
        <begin position="48"/>
        <end position="58"/>
    </location>
</feature>
<evidence type="ECO:0000256" key="1">
    <source>
        <dbReference type="SAM" id="MobiDB-lite"/>
    </source>
</evidence>
<protein>
    <recommendedName>
        <fullName evidence="5">Lipoprotein</fullName>
    </recommendedName>
</protein>
<reference evidence="3 4" key="1">
    <citation type="submission" date="2020-07" db="EMBL/GenBank/DDBJ databases">
        <title>Draft Genome Sequences of Lactobacillales Isolated from the International Space Station.</title>
        <authorList>
            <person name="Bharadwaj A.R."/>
            <person name="Singh N.K."/>
            <person name="Wood J.M."/>
            <person name="Debieu M."/>
            <person name="O'Hara N.B."/>
            <person name="Karouia F."/>
            <person name="Mason C.E."/>
            <person name="Venkateswaran K."/>
        </authorList>
    </citation>
    <scope>NUCLEOTIDE SEQUENCE [LARGE SCALE GENOMIC DNA]</scope>
    <source>
        <strain evidence="3 4">151250015-1-258-55</strain>
    </source>
</reference>
<proteinExistence type="predicted"/>
<evidence type="ECO:0000313" key="3">
    <source>
        <dbReference type="EMBL" id="MBA5747067.1"/>
    </source>
</evidence>
<comment type="caution">
    <text evidence="3">The sequence shown here is derived from an EMBL/GenBank/DDBJ whole genome shotgun (WGS) entry which is preliminary data.</text>
</comment>
<dbReference type="Proteomes" id="UP000540056">
    <property type="component" value="Unassembled WGS sequence"/>
</dbReference>
<sequence>MKKLKILSILISLTLLASCSLDGTNENNQSSKISTAESTNTQSSESDTSAESEDSLSPYSDEEIEYARVWLNFGSNRDVENLEVILLPKGSLINPNNVNYGVYPEDVIQIRGPQEADGHIVYSVSEEGSGYIQTYPIPYNFETDQSPDIAQYENIADHTESAYVEPGNNESVSQLIDKLTISEKDSYISKDAAIDLYEAGIKVTSNGEASGLNSEFYSRDYFAVAQDEPDYLMLSFENQGRGGQDFYVFKGEGNTITIDTYFENYEKEEPDIQWTYDIQTEAFTEKLSQERENQQKVIDPFTEETAFEYIKDQEGFSDDIEVEVSETRDDGSMELTLASKELKRNGGSGTVDIFIIYPNGNYYSKYDQTNI</sequence>
<evidence type="ECO:0000313" key="4">
    <source>
        <dbReference type="Proteomes" id="UP000540056"/>
    </source>
</evidence>
<dbReference type="EMBL" id="JACGAN010000012">
    <property type="protein sequence ID" value="MBA5747067.1"/>
    <property type="molecule type" value="Genomic_DNA"/>
</dbReference>
<feature type="signal peptide" evidence="2">
    <location>
        <begin position="1"/>
        <end position="17"/>
    </location>
</feature>
<keyword evidence="4" id="KW-1185">Reference proteome</keyword>
<dbReference type="RefSeq" id="WP_149358525.1">
    <property type="nucleotide sequence ID" value="NZ_JACGAM010000013.1"/>
</dbReference>
<accession>A0ABR5ZZB2</accession>
<dbReference type="PROSITE" id="PS51257">
    <property type="entry name" value="PROKAR_LIPOPROTEIN"/>
    <property type="match status" value="1"/>
</dbReference>
<name>A0ABR5ZZB2_9LACT</name>
<evidence type="ECO:0008006" key="5">
    <source>
        <dbReference type="Google" id="ProtNLM"/>
    </source>
</evidence>
<feature type="compositionally biased region" description="Polar residues" evidence="1">
    <location>
        <begin position="25"/>
        <end position="42"/>
    </location>
</feature>
<gene>
    <name evidence="3" type="ORF">H3232_07700</name>
</gene>
<evidence type="ECO:0000256" key="2">
    <source>
        <dbReference type="SAM" id="SignalP"/>
    </source>
</evidence>
<organism evidence="3 4">
    <name type="scientific">Aerococcus urinaeequi</name>
    <dbReference type="NCBI Taxonomy" id="51665"/>
    <lineage>
        <taxon>Bacteria</taxon>
        <taxon>Bacillati</taxon>
        <taxon>Bacillota</taxon>
        <taxon>Bacilli</taxon>
        <taxon>Lactobacillales</taxon>
        <taxon>Aerococcaceae</taxon>
        <taxon>Aerococcus</taxon>
    </lineage>
</organism>
<feature type="region of interest" description="Disordered" evidence="1">
    <location>
        <begin position="25"/>
        <end position="58"/>
    </location>
</feature>